<sequence>MNQCDEVEIDFEEANPILDKADELYSRLCSKDISVKQAIDDPVFTALEKRIRDKTKKIKQSRTAKLWLLFSEMVAILKRFLVAERTGDWQLHLSTLQEMLPYYAAAGHNLYAKSVYLYLSQMQDIDRVHSEVYNHFMEGNHVLRRTDRCWSGLSTDLIIEQVLYE</sequence>
<reference evidence="1" key="1">
    <citation type="journal article" date="2012" name="Nature">
        <title>The oyster genome reveals stress adaptation and complexity of shell formation.</title>
        <authorList>
            <person name="Zhang G."/>
            <person name="Fang X."/>
            <person name="Guo X."/>
            <person name="Li L."/>
            <person name="Luo R."/>
            <person name="Xu F."/>
            <person name="Yang P."/>
            <person name="Zhang L."/>
            <person name="Wang X."/>
            <person name="Qi H."/>
            <person name="Xiong Z."/>
            <person name="Que H."/>
            <person name="Xie Y."/>
            <person name="Holland P.W."/>
            <person name="Paps J."/>
            <person name="Zhu Y."/>
            <person name="Wu F."/>
            <person name="Chen Y."/>
            <person name="Wang J."/>
            <person name="Peng C."/>
            <person name="Meng J."/>
            <person name="Yang L."/>
            <person name="Liu J."/>
            <person name="Wen B."/>
            <person name="Zhang N."/>
            <person name="Huang Z."/>
            <person name="Zhu Q."/>
            <person name="Feng Y."/>
            <person name="Mount A."/>
            <person name="Hedgecock D."/>
            <person name="Xu Z."/>
            <person name="Liu Y."/>
            <person name="Domazet-Loso T."/>
            <person name="Du Y."/>
            <person name="Sun X."/>
            <person name="Zhang S."/>
            <person name="Liu B."/>
            <person name="Cheng P."/>
            <person name="Jiang X."/>
            <person name="Li J."/>
            <person name="Fan D."/>
            <person name="Wang W."/>
            <person name="Fu W."/>
            <person name="Wang T."/>
            <person name="Wang B."/>
            <person name="Zhang J."/>
            <person name="Peng Z."/>
            <person name="Li Y."/>
            <person name="Li N."/>
            <person name="Wang J."/>
            <person name="Chen M."/>
            <person name="He Y."/>
            <person name="Tan F."/>
            <person name="Song X."/>
            <person name="Zheng Q."/>
            <person name="Huang R."/>
            <person name="Yang H."/>
            <person name="Du X."/>
            <person name="Chen L."/>
            <person name="Yang M."/>
            <person name="Gaffney P.M."/>
            <person name="Wang S."/>
            <person name="Luo L."/>
            <person name="She Z."/>
            <person name="Ming Y."/>
            <person name="Huang W."/>
            <person name="Zhang S."/>
            <person name="Huang B."/>
            <person name="Zhang Y."/>
            <person name="Qu T."/>
            <person name="Ni P."/>
            <person name="Miao G."/>
            <person name="Wang J."/>
            <person name="Wang Q."/>
            <person name="Steinberg C.E."/>
            <person name="Wang H."/>
            <person name="Li N."/>
            <person name="Qian L."/>
            <person name="Zhang G."/>
            <person name="Li Y."/>
            <person name="Yang H."/>
            <person name="Liu X."/>
            <person name="Wang J."/>
            <person name="Yin Y."/>
            <person name="Wang J."/>
        </authorList>
    </citation>
    <scope>NUCLEOTIDE SEQUENCE [LARGE SCALE GENOMIC DNA]</scope>
    <source>
        <strain evidence="1">05x7-T-G4-1.051#20</strain>
    </source>
</reference>
<dbReference type="InParanoid" id="K1PS75"/>
<name>K1PS75_MAGGI</name>
<dbReference type="PANTHER" id="PTHR47018">
    <property type="entry name" value="CXC DOMAIN-CONTAINING PROTEIN-RELATED"/>
    <property type="match status" value="1"/>
</dbReference>
<dbReference type="AlphaFoldDB" id="K1PS75"/>
<evidence type="ECO:0000313" key="1">
    <source>
        <dbReference type="EMBL" id="EKC24493.1"/>
    </source>
</evidence>
<dbReference type="HOGENOM" id="CLU_1612396_0_0_1"/>
<dbReference type="EMBL" id="JH817298">
    <property type="protein sequence ID" value="EKC24493.1"/>
    <property type="molecule type" value="Genomic_DNA"/>
</dbReference>
<proteinExistence type="predicted"/>
<accession>K1PS75</accession>
<gene>
    <name evidence="1" type="ORF">CGI_10019596</name>
</gene>
<protein>
    <submittedName>
        <fullName evidence="1">Uncharacterized protein</fullName>
    </submittedName>
</protein>
<organism evidence="1">
    <name type="scientific">Magallana gigas</name>
    <name type="common">Pacific oyster</name>
    <name type="synonym">Crassostrea gigas</name>
    <dbReference type="NCBI Taxonomy" id="29159"/>
    <lineage>
        <taxon>Eukaryota</taxon>
        <taxon>Metazoa</taxon>
        <taxon>Spiralia</taxon>
        <taxon>Lophotrochozoa</taxon>
        <taxon>Mollusca</taxon>
        <taxon>Bivalvia</taxon>
        <taxon>Autobranchia</taxon>
        <taxon>Pteriomorphia</taxon>
        <taxon>Ostreida</taxon>
        <taxon>Ostreoidea</taxon>
        <taxon>Ostreidae</taxon>
        <taxon>Magallana</taxon>
    </lineage>
</organism>